<organism evidence="10 11">
    <name type="scientific">Spirosoma sordidisoli</name>
    <dbReference type="NCBI Taxonomy" id="2502893"/>
    <lineage>
        <taxon>Bacteria</taxon>
        <taxon>Pseudomonadati</taxon>
        <taxon>Bacteroidota</taxon>
        <taxon>Cytophagia</taxon>
        <taxon>Cytophagales</taxon>
        <taxon>Cytophagaceae</taxon>
        <taxon>Spirosoma</taxon>
    </lineage>
</organism>
<evidence type="ECO:0000256" key="4">
    <source>
        <dbReference type="ARBA" id="ARBA00022723"/>
    </source>
</evidence>
<evidence type="ECO:0000256" key="7">
    <source>
        <dbReference type="ARBA" id="ARBA00022842"/>
    </source>
</evidence>
<evidence type="ECO:0000313" key="10">
    <source>
        <dbReference type="EMBL" id="RYC70041.1"/>
    </source>
</evidence>
<comment type="cofactor">
    <cofactor evidence="1 9">
        <name>Mg(2+)</name>
        <dbReference type="ChEBI" id="CHEBI:18420"/>
    </cofactor>
</comment>
<dbReference type="Proteomes" id="UP000290407">
    <property type="component" value="Unassembled WGS sequence"/>
</dbReference>
<comment type="similarity">
    <text evidence="2 9">Belongs to the CRISPR-associated endoribonuclease Cas2 protein family.</text>
</comment>
<keyword evidence="3 9" id="KW-0540">Nuclease</keyword>
<keyword evidence="6 9" id="KW-0378">Hydrolase</keyword>
<dbReference type="InterPro" id="IPR021127">
    <property type="entry name" value="CRISPR_associated_Cas2"/>
</dbReference>
<dbReference type="InterPro" id="IPR019199">
    <property type="entry name" value="Virulence_VapD/CRISPR_Cas2"/>
</dbReference>
<dbReference type="Pfam" id="PF09827">
    <property type="entry name" value="CRISPR_Cas2"/>
    <property type="match status" value="1"/>
</dbReference>
<dbReference type="GO" id="GO:0046872">
    <property type="term" value="F:metal ion binding"/>
    <property type="evidence" value="ECO:0007669"/>
    <property type="project" value="UniProtKB-UniRule"/>
</dbReference>
<evidence type="ECO:0000256" key="8">
    <source>
        <dbReference type="ARBA" id="ARBA00023118"/>
    </source>
</evidence>
<sequence>MLYLASYDIENDKLRLKVANSLLAAGLERLQRSVFVGTLDDGGQQRLLTEINRYLLDADPAGTQFMLMPLAEAYARKTDWLGHGPPDWTYHCHQALTLII</sequence>
<evidence type="ECO:0000313" key="11">
    <source>
        <dbReference type="Proteomes" id="UP000290407"/>
    </source>
</evidence>
<evidence type="ECO:0000256" key="6">
    <source>
        <dbReference type="ARBA" id="ARBA00022801"/>
    </source>
</evidence>
<evidence type="ECO:0000256" key="3">
    <source>
        <dbReference type="ARBA" id="ARBA00022722"/>
    </source>
</evidence>
<proteinExistence type="inferred from homology"/>
<evidence type="ECO:0000256" key="2">
    <source>
        <dbReference type="ARBA" id="ARBA00009959"/>
    </source>
</evidence>
<dbReference type="GO" id="GO:0004521">
    <property type="term" value="F:RNA endonuclease activity"/>
    <property type="evidence" value="ECO:0007669"/>
    <property type="project" value="InterPro"/>
</dbReference>
<dbReference type="AlphaFoldDB" id="A0A4Q2UQF7"/>
<comment type="subunit">
    <text evidence="9">Homodimer, forms a heterotetramer with a Cas1 homodimer.</text>
</comment>
<evidence type="ECO:0000256" key="1">
    <source>
        <dbReference type="ARBA" id="ARBA00001946"/>
    </source>
</evidence>
<gene>
    <name evidence="9 10" type="primary">cas2</name>
    <name evidence="10" type="ORF">EQG79_09225</name>
</gene>
<keyword evidence="5 9" id="KW-0255">Endonuclease</keyword>
<dbReference type="PANTHER" id="PTHR34405:SF3">
    <property type="entry name" value="CRISPR-ASSOCIATED ENDORIBONUCLEASE CAS2 3"/>
    <property type="match status" value="1"/>
</dbReference>
<dbReference type="RefSeq" id="WP_129601269.1">
    <property type="nucleotide sequence ID" value="NZ_SBLB01000002.1"/>
</dbReference>
<evidence type="ECO:0000256" key="9">
    <source>
        <dbReference type="HAMAP-Rule" id="MF_01471"/>
    </source>
</evidence>
<keyword evidence="4 9" id="KW-0479">Metal-binding</keyword>
<keyword evidence="8 9" id="KW-0051">Antiviral defense</keyword>
<keyword evidence="7 9" id="KW-0460">Magnesium</keyword>
<comment type="function">
    <text evidence="9">CRISPR (clustered regularly interspaced short palindromic repeat), is an adaptive immune system that provides protection against mobile genetic elements (viruses, transposable elements and conjugative plasmids). CRISPR clusters contain sequences complementary to antecedent mobile elements and target invading nucleic acids. CRISPR clusters are transcribed and processed into CRISPR RNA (crRNA). Functions as a ssRNA-specific endoribonuclease. Involved in the integration of spacer DNA into the CRISPR cassette.</text>
</comment>
<dbReference type="GO" id="GO:0051607">
    <property type="term" value="P:defense response to virus"/>
    <property type="evidence" value="ECO:0007669"/>
    <property type="project" value="UniProtKB-UniRule"/>
</dbReference>
<dbReference type="SUPFAM" id="SSF143430">
    <property type="entry name" value="TTP0101/SSO1404-like"/>
    <property type="match status" value="1"/>
</dbReference>
<dbReference type="HAMAP" id="MF_01471">
    <property type="entry name" value="Cas2"/>
    <property type="match status" value="1"/>
</dbReference>
<protein>
    <recommendedName>
        <fullName evidence="9">CRISPR-associated endoribonuclease Cas2</fullName>
        <ecNumber evidence="9">3.1.-.-</ecNumber>
    </recommendedName>
</protein>
<dbReference type="PANTHER" id="PTHR34405">
    <property type="entry name" value="CRISPR-ASSOCIATED ENDORIBONUCLEASE CAS2"/>
    <property type="match status" value="1"/>
</dbReference>
<reference evidence="10 11" key="1">
    <citation type="submission" date="2019-01" db="EMBL/GenBank/DDBJ databases">
        <title>Spirosoma flava sp. nov., a propanil-degrading bacterium isolated from herbicide-contaminated soil.</title>
        <authorList>
            <person name="Zhang L."/>
            <person name="Jiang J.-D."/>
        </authorList>
    </citation>
    <scope>NUCLEOTIDE SEQUENCE [LARGE SCALE GENOMIC DNA]</scope>
    <source>
        <strain evidence="10 11">TY50</strain>
    </source>
</reference>
<dbReference type="GO" id="GO:0043571">
    <property type="term" value="P:maintenance of CRISPR repeat elements"/>
    <property type="evidence" value="ECO:0007669"/>
    <property type="project" value="UniProtKB-UniRule"/>
</dbReference>
<dbReference type="EMBL" id="SBLB01000002">
    <property type="protein sequence ID" value="RYC70041.1"/>
    <property type="molecule type" value="Genomic_DNA"/>
</dbReference>
<keyword evidence="11" id="KW-1185">Reference proteome</keyword>
<evidence type="ECO:0000256" key="5">
    <source>
        <dbReference type="ARBA" id="ARBA00022759"/>
    </source>
</evidence>
<dbReference type="GO" id="GO:0016787">
    <property type="term" value="F:hydrolase activity"/>
    <property type="evidence" value="ECO:0007669"/>
    <property type="project" value="UniProtKB-KW"/>
</dbReference>
<feature type="binding site" evidence="9">
    <location>
        <position position="8"/>
    </location>
    <ligand>
        <name>Mg(2+)</name>
        <dbReference type="ChEBI" id="CHEBI:18420"/>
        <note>catalytic</note>
    </ligand>
</feature>
<name>A0A4Q2UQF7_9BACT</name>
<dbReference type="Gene3D" id="3.30.70.240">
    <property type="match status" value="1"/>
</dbReference>
<accession>A0A4Q2UQF7</accession>
<dbReference type="NCBIfam" id="TIGR01573">
    <property type="entry name" value="cas2"/>
    <property type="match status" value="1"/>
</dbReference>
<dbReference type="EC" id="3.1.-.-" evidence="9"/>
<comment type="caution">
    <text evidence="10">The sequence shown here is derived from an EMBL/GenBank/DDBJ whole genome shotgun (WGS) entry which is preliminary data.</text>
</comment>